<evidence type="ECO:0000256" key="1">
    <source>
        <dbReference type="SAM" id="MobiDB-lite"/>
    </source>
</evidence>
<feature type="compositionally biased region" description="Low complexity" evidence="1">
    <location>
        <begin position="67"/>
        <end position="77"/>
    </location>
</feature>
<dbReference type="WBParaSite" id="Pan_g15661.t1">
    <property type="protein sequence ID" value="Pan_g15661.t1"/>
    <property type="gene ID" value="Pan_g15661"/>
</dbReference>
<dbReference type="InterPro" id="IPR008936">
    <property type="entry name" value="Rho_GTPase_activation_prot"/>
</dbReference>
<dbReference type="PANTHER" id="PTHR12659:SF7">
    <property type="entry name" value="CROSSVEINLESS C, ISOFORM C"/>
    <property type="match status" value="1"/>
</dbReference>
<feature type="region of interest" description="Disordered" evidence="1">
    <location>
        <begin position="93"/>
        <end position="127"/>
    </location>
</feature>
<organism evidence="3 4">
    <name type="scientific">Panagrellus redivivus</name>
    <name type="common">Microworm</name>
    <dbReference type="NCBI Taxonomy" id="6233"/>
    <lineage>
        <taxon>Eukaryota</taxon>
        <taxon>Metazoa</taxon>
        <taxon>Ecdysozoa</taxon>
        <taxon>Nematoda</taxon>
        <taxon>Chromadorea</taxon>
        <taxon>Rhabditida</taxon>
        <taxon>Tylenchina</taxon>
        <taxon>Panagrolaimomorpha</taxon>
        <taxon>Panagrolaimoidea</taxon>
        <taxon>Panagrolaimidae</taxon>
        <taxon>Panagrellus</taxon>
    </lineage>
</organism>
<sequence>MADTTHMLSHSTDECTSSSIKTNAADVMVSGYGTGADDSSLSSSPTTSMATSVTRAVHRRDQHEAFSNTSSGGDTSSAASSIEFFPFMPDHLAQSSSLTPDPVTSLNSSTSTDLEPSTTHSPSVNLSPDIDDYMMSMLNIANELSTFSATDCSNSSSLKRFRAKASHTNPVNSRKALPPLRSPRIVGRLPADDPQNLKADCDDGNRDLKNPPTQNEVLLEAESLLRELDMTAATYSTSSQKSTPSFAAIDDNYTTNEYVSFVRERSMRNKLKPPGGFDRRENFLRTTTWAANVAPSPPPPLPITNVPGTPIVSRYRMKTGASIRVRPNTAEPPSLPTSAKTVSENEYFSHSEENPAYVSSLNRKASWLLKNSNFKVRQPNGSKPEVEYVANYVKKPSEAEKRLKPLTIHNFAPALPVADSASANTSISSYSNDSEPHTSRFPPGFADTGFKGDACYIDQMPADQVDVAREKAFQFLGKHLQEGVLVKVKQWSQKLYAIKNFFSRFSRATSEIPVDGLFGMPLSTVQAEHGNGKAFPQFILDIMAFLSKHAPVVDGMFRRCGSKKRILEMRTICHALKVQDHIPEDMLTLNQINDLTDLMKQYLRALPERLVNDEITQAVANIVTSGHSEKQQIQLLKCAMMILLDDQRDAFFVLIDFLGYVASKSTSNFMTVDNLVVCTLPTIFYQNETAAPANQTRRSRNKTVGPLNLQEAEKYTALRVALNLMIKNREEMRLIPTDLLGDTSPRSQRKKKNPLPPLSATDGARTLASFVHDLCNQMDDGWKYWVSEVVDERGTVFATRDVDDDVPLKSNRIQAFIDASPRKVYEQLAEYRTQWDGLVLHMHRYPSNGVEELWKADFAVFGDGVTKNATLTCLSKANMYSGVAFIGEKSTRTGYGHFNENVDVFHNVILIHPHRGGSLVNHIVRMDIKGKSTIWYEKTFKHLLISRICRVKEMLKTSSLGSNPANF</sequence>
<dbReference type="Gene3D" id="1.10.555.10">
    <property type="entry name" value="Rho GTPase activation protein"/>
    <property type="match status" value="1"/>
</dbReference>
<evidence type="ECO:0000313" key="4">
    <source>
        <dbReference type="WBParaSite" id="Pan_g15661.t1"/>
    </source>
</evidence>
<protein>
    <submittedName>
        <fullName evidence="4">Rho-GAP domain-containing protein</fullName>
    </submittedName>
</protein>
<dbReference type="AlphaFoldDB" id="A0A7E4V2B3"/>
<dbReference type="GO" id="GO:0030036">
    <property type="term" value="P:actin cytoskeleton organization"/>
    <property type="evidence" value="ECO:0007669"/>
    <property type="project" value="TreeGrafter"/>
</dbReference>
<feature type="region of interest" description="Disordered" evidence="1">
    <location>
        <begin position="737"/>
        <end position="761"/>
    </location>
</feature>
<proteinExistence type="predicted"/>
<dbReference type="SUPFAM" id="SSF55961">
    <property type="entry name" value="Bet v1-like"/>
    <property type="match status" value="1"/>
</dbReference>
<dbReference type="Pfam" id="PF00620">
    <property type="entry name" value="RhoGAP"/>
    <property type="match status" value="1"/>
</dbReference>
<reference evidence="4" key="2">
    <citation type="submission" date="2020-10" db="UniProtKB">
        <authorList>
            <consortium name="WormBaseParasite"/>
        </authorList>
    </citation>
    <scope>IDENTIFICATION</scope>
</reference>
<dbReference type="InterPro" id="IPR000198">
    <property type="entry name" value="RhoGAP_dom"/>
</dbReference>
<dbReference type="Proteomes" id="UP000492821">
    <property type="component" value="Unassembled WGS sequence"/>
</dbReference>
<feature type="region of interest" description="Disordered" evidence="1">
    <location>
        <begin position="161"/>
        <end position="214"/>
    </location>
</feature>
<evidence type="ECO:0000259" key="2">
    <source>
        <dbReference type="PROSITE" id="PS50238"/>
    </source>
</evidence>
<dbReference type="SMART" id="SM00324">
    <property type="entry name" value="RhoGAP"/>
    <property type="match status" value="1"/>
</dbReference>
<accession>A0A7E4V2B3</accession>
<feature type="domain" description="Rho-GAP" evidence="2">
    <location>
        <begin position="520"/>
        <end position="733"/>
    </location>
</feature>
<dbReference type="SUPFAM" id="SSF48350">
    <property type="entry name" value="GTPase activation domain, GAP"/>
    <property type="match status" value="1"/>
</dbReference>
<keyword evidence="3" id="KW-1185">Reference proteome</keyword>
<name>A0A7E4V2B3_PANRE</name>
<dbReference type="GO" id="GO:0005096">
    <property type="term" value="F:GTPase activator activity"/>
    <property type="evidence" value="ECO:0007669"/>
    <property type="project" value="TreeGrafter"/>
</dbReference>
<dbReference type="PANTHER" id="PTHR12659">
    <property type="entry name" value="RHO-TYPE GTPASE ACTIVATING PROTEIN"/>
    <property type="match status" value="1"/>
</dbReference>
<evidence type="ECO:0000313" key="3">
    <source>
        <dbReference type="Proteomes" id="UP000492821"/>
    </source>
</evidence>
<dbReference type="PROSITE" id="PS50238">
    <property type="entry name" value="RHOGAP"/>
    <property type="match status" value="1"/>
</dbReference>
<feature type="region of interest" description="Disordered" evidence="1">
    <location>
        <begin position="56"/>
        <end position="77"/>
    </location>
</feature>
<dbReference type="GO" id="GO:0007165">
    <property type="term" value="P:signal transduction"/>
    <property type="evidence" value="ECO:0007669"/>
    <property type="project" value="InterPro"/>
</dbReference>
<feature type="compositionally biased region" description="Polar residues" evidence="1">
    <location>
        <begin position="93"/>
        <end position="126"/>
    </location>
</feature>
<reference evidence="3" key="1">
    <citation type="journal article" date="2013" name="Genetics">
        <title>The draft genome and transcriptome of Panagrellus redivivus are shaped by the harsh demands of a free-living lifestyle.</title>
        <authorList>
            <person name="Srinivasan J."/>
            <person name="Dillman A.R."/>
            <person name="Macchietto M.G."/>
            <person name="Heikkinen L."/>
            <person name="Lakso M."/>
            <person name="Fracchia K.M."/>
            <person name="Antoshechkin I."/>
            <person name="Mortazavi A."/>
            <person name="Wong G."/>
            <person name="Sternberg P.W."/>
        </authorList>
    </citation>
    <scope>NUCLEOTIDE SEQUENCE [LARGE SCALE GENOMIC DNA]</scope>
    <source>
        <strain evidence="3">MT8872</strain>
    </source>
</reference>
<dbReference type="GO" id="GO:0035023">
    <property type="term" value="P:regulation of Rho protein signal transduction"/>
    <property type="evidence" value="ECO:0007669"/>
    <property type="project" value="TreeGrafter"/>
</dbReference>
<feature type="compositionally biased region" description="Basic and acidic residues" evidence="1">
    <location>
        <begin position="199"/>
        <end position="209"/>
    </location>
</feature>